<name>A0A0E0EBG4_9ORYZ</name>
<feature type="region of interest" description="Disordered" evidence="1">
    <location>
        <begin position="104"/>
        <end position="160"/>
    </location>
</feature>
<evidence type="ECO:0000313" key="3">
    <source>
        <dbReference type="EnsemblPlants" id="OMERI07G11690.1"/>
    </source>
</evidence>
<dbReference type="AlphaFoldDB" id="A0A0E0EBG4"/>
<sequence>MAYVLISVTVAVLQSSMAGKREQPELQWMPIGALCRLVGEGLASTITLRGEEGGCGTGERTMVAVLVGALMAGIQMGWYASGRESEDAGHGEAWCRRGRATGAPEQGVARMRGGTGRRAGGGGFDSGLDMAGGGSGGLETRGGRRGLRTHGGEMKGRERLTSGPVYNQRNFSTKEIYIRNIDSECSATNSS</sequence>
<evidence type="ECO:0000256" key="1">
    <source>
        <dbReference type="SAM" id="MobiDB-lite"/>
    </source>
</evidence>
<keyword evidence="2" id="KW-0732">Signal</keyword>
<dbReference type="HOGENOM" id="CLU_1423583_0_0_1"/>
<proteinExistence type="predicted"/>
<dbReference type="Gramene" id="OMERI07G11690.1">
    <property type="protein sequence ID" value="OMERI07G11690.1"/>
    <property type="gene ID" value="OMERI07G11690"/>
</dbReference>
<feature type="signal peptide" evidence="2">
    <location>
        <begin position="1"/>
        <end position="18"/>
    </location>
</feature>
<reference evidence="3" key="1">
    <citation type="submission" date="2015-04" db="UniProtKB">
        <authorList>
            <consortium name="EnsemblPlants"/>
        </authorList>
    </citation>
    <scope>IDENTIFICATION</scope>
</reference>
<evidence type="ECO:0000256" key="2">
    <source>
        <dbReference type="SAM" id="SignalP"/>
    </source>
</evidence>
<evidence type="ECO:0000313" key="4">
    <source>
        <dbReference type="Proteomes" id="UP000008021"/>
    </source>
</evidence>
<dbReference type="Proteomes" id="UP000008021">
    <property type="component" value="Chromosome 7"/>
</dbReference>
<reference evidence="3" key="2">
    <citation type="submission" date="2018-05" db="EMBL/GenBank/DDBJ databases">
        <title>OmerRS3 (Oryza meridionalis Reference Sequence Version 3).</title>
        <authorList>
            <person name="Zhang J."/>
            <person name="Kudrna D."/>
            <person name="Lee S."/>
            <person name="Talag J."/>
            <person name="Welchert J."/>
            <person name="Wing R.A."/>
        </authorList>
    </citation>
    <scope>NUCLEOTIDE SEQUENCE [LARGE SCALE GENOMIC DNA]</scope>
    <source>
        <strain evidence="3">cv. OR44</strain>
    </source>
</reference>
<dbReference type="EnsemblPlants" id="OMERI07G11690.1">
    <property type="protein sequence ID" value="OMERI07G11690.1"/>
    <property type="gene ID" value="OMERI07G11690"/>
</dbReference>
<accession>A0A0E0EBG4</accession>
<organism evidence="3">
    <name type="scientific">Oryza meridionalis</name>
    <dbReference type="NCBI Taxonomy" id="40149"/>
    <lineage>
        <taxon>Eukaryota</taxon>
        <taxon>Viridiplantae</taxon>
        <taxon>Streptophyta</taxon>
        <taxon>Embryophyta</taxon>
        <taxon>Tracheophyta</taxon>
        <taxon>Spermatophyta</taxon>
        <taxon>Magnoliopsida</taxon>
        <taxon>Liliopsida</taxon>
        <taxon>Poales</taxon>
        <taxon>Poaceae</taxon>
        <taxon>BOP clade</taxon>
        <taxon>Oryzoideae</taxon>
        <taxon>Oryzeae</taxon>
        <taxon>Oryzinae</taxon>
        <taxon>Oryza</taxon>
    </lineage>
</organism>
<feature type="compositionally biased region" description="Basic and acidic residues" evidence="1">
    <location>
        <begin position="150"/>
        <end position="160"/>
    </location>
</feature>
<feature type="compositionally biased region" description="Gly residues" evidence="1">
    <location>
        <begin position="113"/>
        <end position="140"/>
    </location>
</feature>
<feature type="chain" id="PRO_5002358051" evidence="2">
    <location>
        <begin position="19"/>
        <end position="191"/>
    </location>
</feature>
<keyword evidence="4" id="KW-1185">Reference proteome</keyword>
<protein>
    <submittedName>
        <fullName evidence="3">Uncharacterized protein</fullName>
    </submittedName>
</protein>